<dbReference type="PANTHER" id="PTHR32234:SF0">
    <property type="entry name" value="THIOL:DISULFIDE INTERCHANGE PROTEIN DSBD"/>
    <property type="match status" value="1"/>
</dbReference>
<feature type="transmembrane region" description="Helical" evidence="18">
    <location>
        <begin position="200"/>
        <end position="227"/>
    </location>
</feature>
<dbReference type="InterPro" id="IPR013766">
    <property type="entry name" value="Thioredoxin_domain"/>
</dbReference>
<dbReference type="PROSITE" id="PS51352">
    <property type="entry name" value="THIOREDOXIN_2"/>
    <property type="match status" value="1"/>
</dbReference>
<dbReference type="Gene3D" id="3.40.30.10">
    <property type="entry name" value="Glutaredoxin"/>
    <property type="match status" value="1"/>
</dbReference>
<evidence type="ECO:0000256" key="1">
    <source>
        <dbReference type="ARBA" id="ARBA00004429"/>
    </source>
</evidence>
<evidence type="ECO:0000256" key="14">
    <source>
        <dbReference type="ARBA" id="ARBA00023157"/>
    </source>
</evidence>
<dbReference type="InterPro" id="IPR012336">
    <property type="entry name" value="Thioredoxin-like_fold"/>
</dbReference>
<dbReference type="InterPro" id="IPR036249">
    <property type="entry name" value="Thioredoxin-like_sf"/>
</dbReference>
<dbReference type="Pfam" id="PF13098">
    <property type="entry name" value="Thioredoxin_2"/>
    <property type="match status" value="1"/>
</dbReference>
<dbReference type="GO" id="GO:0047134">
    <property type="term" value="F:protein-disulfide reductase [NAD(P)H] activity"/>
    <property type="evidence" value="ECO:0007669"/>
    <property type="project" value="UniProtKB-EC"/>
</dbReference>
<keyword evidence="12 18" id="KW-0520">NAD</keyword>
<evidence type="ECO:0000256" key="5">
    <source>
        <dbReference type="ARBA" id="ARBA00022519"/>
    </source>
</evidence>
<organism evidence="20 21">
    <name type="scientific">Thalassotalea castellviae</name>
    <dbReference type="NCBI Taxonomy" id="3075612"/>
    <lineage>
        <taxon>Bacteria</taxon>
        <taxon>Pseudomonadati</taxon>
        <taxon>Pseudomonadota</taxon>
        <taxon>Gammaproteobacteria</taxon>
        <taxon>Alteromonadales</taxon>
        <taxon>Colwelliaceae</taxon>
        <taxon>Thalassotalea</taxon>
    </lineage>
</organism>
<evidence type="ECO:0000256" key="18">
    <source>
        <dbReference type="HAMAP-Rule" id="MF_00399"/>
    </source>
</evidence>
<feature type="chain" id="PRO_5044918541" description="Thiol:disulfide interchange protein DsbD" evidence="18">
    <location>
        <begin position="26"/>
        <end position="606"/>
    </location>
</feature>
<evidence type="ECO:0000256" key="11">
    <source>
        <dbReference type="ARBA" id="ARBA00023002"/>
    </source>
</evidence>
<comment type="caution">
    <text evidence="20">The sequence shown here is derived from an EMBL/GenBank/DDBJ whole genome shotgun (WGS) entry which is preliminary data.</text>
</comment>
<evidence type="ECO:0000256" key="3">
    <source>
        <dbReference type="ARBA" id="ARBA00022448"/>
    </source>
</evidence>
<feature type="transmembrane region" description="Helical" evidence="18">
    <location>
        <begin position="280"/>
        <end position="304"/>
    </location>
</feature>
<evidence type="ECO:0000256" key="4">
    <source>
        <dbReference type="ARBA" id="ARBA00022475"/>
    </source>
</evidence>
<dbReference type="Gene3D" id="2.60.40.1250">
    <property type="entry name" value="Thiol:disulfide interchange protein DsbD, N-terminal domain"/>
    <property type="match status" value="1"/>
</dbReference>
<dbReference type="InterPro" id="IPR028250">
    <property type="entry name" value="DsbDN"/>
</dbReference>
<dbReference type="SUPFAM" id="SSF74863">
    <property type="entry name" value="Thiol:disulfide interchange protein DsbD, N-terminal domain (DsbD-alpha)"/>
    <property type="match status" value="1"/>
</dbReference>
<feature type="disulfide bond" description="Redox-active" evidence="18">
    <location>
        <begin position="135"/>
        <end position="141"/>
    </location>
</feature>
<dbReference type="InterPro" id="IPR003834">
    <property type="entry name" value="Cyt_c_assmbl_TM_dom"/>
</dbReference>
<dbReference type="Pfam" id="PF02683">
    <property type="entry name" value="DsbD_TM"/>
    <property type="match status" value="1"/>
</dbReference>
<keyword evidence="13 18" id="KW-0472">Membrane</keyword>
<dbReference type="Proteomes" id="UP001266357">
    <property type="component" value="Unassembled WGS sequence"/>
</dbReference>
<comment type="catalytic activity">
    <reaction evidence="16 18">
        <text>[protein]-dithiol + NAD(+) = [protein]-disulfide + NADH + H(+)</text>
        <dbReference type="Rhea" id="RHEA:18749"/>
        <dbReference type="Rhea" id="RHEA-COMP:10593"/>
        <dbReference type="Rhea" id="RHEA-COMP:10594"/>
        <dbReference type="ChEBI" id="CHEBI:15378"/>
        <dbReference type="ChEBI" id="CHEBI:29950"/>
        <dbReference type="ChEBI" id="CHEBI:50058"/>
        <dbReference type="ChEBI" id="CHEBI:57540"/>
        <dbReference type="ChEBI" id="CHEBI:57945"/>
        <dbReference type="EC" id="1.8.1.8"/>
    </reaction>
</comment>
<keyword evidence="4 18" id="KW-1003">Cell membrane</keyword>
<feature type="transmembrane region" description="Helical" evidence="18">
    <location>
        <begin position="393"/>
        <end position="414"/>
    </location>
</feature>
<dbReference type="InterPro" id="IPR022910">
    <property type="entry name" value="Thiol_diS_interchange_DbsD"/>
</dbReference>
<evidence type="ECO:0000256" key="2">
    <source>
        <dbReference type="ARBA" id="ARBA00007241"/>
    </source>
</evidence>
<dbReference type="EMBL" id="JAVRIF010000010">
    <property type="protein sequence ID" value="MDT0604990.1"/>
    <property type="molecule type" value="Genomic_DNA"/>
</dbReference>
<evidence type="ECO:0000256" key="7">
    <source>
        <dbReference type="ARBA" id="ARBA00022729"/>
    </source>
</evidence>
<evidence type="ECO:0000256" key="17">
    <source>
        <dbReference type="ARBA" id="ARBA00047804"/>
    </source>
</evidence>
<evidence type="ECO:0000256" key="16">
    <source>
        <dbReference type="ARBA" id="ARBA00047388"/>
    </source>
</evidence>
<evidence type="ECO:0000256" key="13">
    <source>
        <dbReference type="ARBA" id="ARBA00023136"/>
    </source>
</evidence>
<dbReference type="EC" id="1.8.1.8" evidence="18"/>
<keyword evidence="15 18" id="KW-0676">Redox-active center</keyword>
<dbReference type="Pfam" id="PF11412">
    <property type="entry name" value="DsbD_N"/>
    <property type="match status" value="1"/>
</dbReference>
<keyword evidence="7 18" id="KW-0732">Signal</keyword>
<feature type="transmembrane region" description="Helical" evidence="18">
    <location>
        <begin position="325"/>
        <end position="353"/>
    </location>
</feature>
<evidence type="ECO:0000259" key="19">
    <source>
        <dbReference type="PROSITE" id="PS51352"/>
    </source>
</evidence>
<keyword evidence="3 18" id="KW-0813">Transport</keyword>
<feature type="signal peptide" evidence="18">
    <location>
        <begin position="1"/>
        <end position="25"/>
    </location>
</feature>
<feature type="disulfide bond" description="Redox-active" evidence="18">
    <location>
        <begin position="521"/>
        <end position="524"/>
    </location>
</feature>
<keyword evidence="8 18" id="KW-0201">Cytochrome c-type biogenesis</keyword>
<accession>A0ABU3A483</accession>
<evidence type="ECO:0000313" key="20">
    <source>
        <dbReference type="EMBL" id="MDT0604990.1"/>
    </source>
</evidence>
<feature type="transmembrane region" description="Helical" evidence="18">
    <location>
        <begin position="359"/>
        <end position="381"/>
    </location>
</feature>
<dbReference type="RefSeq" id="WP_311584014.1">
    <property type="nucleotide sequence ID" value="NZ_JAVRIF010000010.1"/>
</dbReference>
<protein>
    <recommendedName>
        <fullName evidence="18">Thiol:disulfide interchange protein DsbD</fullName>
        <ecNumber evidence="18">1.8.1.8</ecNumber>
    </recommendedName>
    <alternativeName>
        <fullName evidence="18">Protein-disulfide reductase</fullName>
        <shortName evidence="18">Disulfide reductase</shortName>
    </alternativeName>
</protein>
<name>A0ABU3A483_9GAMM</name>
<keyword evidence="21" id="KW-1185">Reference proteome</keyword>
<proteinExistence type="inferred from homology"/>
<dbReference type="CDD" id="cd02953">
    <property type="entry name" value="DsbDgamma"/>
    <property type="match status" value="1"/>
</dbReference>
<dbReference type="SUPFAM" id="SSF52833">
    <property type="entry name" value="Thioredoxin-like"/>
    <property type="match status" value="1"/>
</dbReference>
<keyword evidence="9 18" id="KW-0249">Electron transport</keyword>
<evidence type="ECO:0000256" key="10">
    <source>
        <dbReference type="ARBA" id="ARBA00022989"/>
    </source>
</evidence>
<dbReference type="NCBIfam" id="NF001419">
    <property type="entry name" value="PRK00293.1"/>
    <property type="match status" value="1"/>
</dbReference>
<feature type="transmembrane region" description="Helical" evidence="18">
    <location>
        <begin position="447"/>
        <end position="466"/>
    </location>
</feature>
<comment type="function">
    <text evidence="18">Required to facilitate the formation of correct disulfide bonds in some periplasmic proteins and for the assembly of the periplasmic c-type cytochromes. Acts by transferring electrons from cytoplasmic thioredoxin to the periplasm. This transfer involves a cascade of disulfide bond formation and reduction steps.</text>
</comment>
<evidence type="ECO:0000256" key="12">
    <source>
        <dbReference type="ARBA" id="ARBA00023027"/>
    </source>
</evidence>
<keyword evidence="5 18" id="KW-0997">Cell inner membrane</keyword>
<evidence type="ECO:0000256" key="9">
    <source>
        <dbReference type="ARBA" id="ARBA00022982"/>
    </source>
</evidence>
<dbReference type="InterPro" id="IPR036929">
    <property type="entry name" value="DsbDN_sf"/>
</dbReference>
<dbReference type="InterPro" id="IPR035671">
    <property type="entry name" value="DsbD_gamma"/>
</dbReference>
<reference evidence="20 21" key="1">
    <citation type="submission" date="2023-09" db="EMBL/GenBank/DDBJ databases">
        <authorList>
            <person name="Rey-Velasco X."/>
        </authorList>
    </citation>
    <scope>NUCLEOTIDE SEQUENCE [LARGE SCALE GENOMIC DNA]</scope>
    <source>
        <strain evidence="20 21">W431</strain>
    </source>
</reference>
<comment type="catalytic activity">
    <reaction evidence="17 18">
        <text>[protein]-dithiol + NADP(+) = [protein]-disulfide + NADPH + H(+)</text>
        <dbReference type="Rhea" id="RHEA:18753"/>
        <dbReference type="Rhea" id="RHEA-COMP:10593"/>
        <dbReference type="Rhea" id="RHEA-COMP:10594"/>
        <dbReference type="ChEBI" id="CHEBI:15378"/>
        <dbReference type="ChEBI" id="CHEBI:29950"/>
        <dbReference type="ChEBI" id="CHEBI:50058"/>
        <dbReference type="ChEBI" id="CHEBI:57783"/>
        <dbReference type="ChEBI" id="CHEBI:58349"/>
        <dbReference type="EC" id="1.8.1.8"/>
    </reaction>
</comment>
<sequence length="606" mass="66457" precursor="true">MKQLSRALFLFALFFSTQVSFVTFAQQSIFDTSSSLFSNEDEFLKPEQAFVFNFDQNNSQVAVTFEIAEGYYLYKQQFKFTAENSELAEVVLPIGIDHEDEFFGKQQIYKGSLAFAVPLISVASDGLLHIRYQGCAEKGLCFPPITKTISLSKISTNNSAVLSALAQPTTESTSSNNVADVDNDVSEQHELAAMLAGNNVWLTLIAFFAGGLLLSFTPCVFPMYPILTGIIVGQKDKLSTKKAFSLSFFYVQGMALTYTALGIVVALAGAKFQAMFQHPYVLIALSILFIFLALSMFGLFNLALPSSWQNKLNNISNGQKGGSYWGVLMMGAISGLVASPCTTAPLTGALLYISQSGDIALGASALYALSLGMGLPLLILGSSGGKILPKAGGWMNVIKNIFGLLLLAVPIFLLERFIPAIFTQILWVSLILASATYFYVVNRDTKTNFAFGVRSLIIFLMMFYGAQKAYHLIHPEPVNSVVTHSENTFIKVASLNELQEQISLANTQGKTVMVDLYADWCIACKEFEEYTFPDPAVQKALMNTVMIQIDLTDMGSEENVEFMGHFEVFGLPSILFFDLQGKELTTKRVTGFMSAEPFAAHVKAIF</sequence>
<dbReference type="PANTHER" id="PTHR32234">
    <property type="entry name" value="THIOL:DISULFIDE INTERCHANGE PROTEIN DSBD"/>
    <property type="match status" value="1"/>
</dbReference>
<keyword evidence="10 18" id="KW-1133">Transmembrane helix</keyword>
<evidence type="ECO:0000256" key="8">
    <source>
        <dbReference type="ARBA" id="ARBA00022748"/>
    </source>
</evidence>
<comment type="subcellular location">
    <subcellularLocation>
        <location evidence="1 18">Cell inner membrane</location>
        <topology evidence="1 18">Multi-pass membrane protein</topology>
    </subcellularLocation>
</comment>
<feature type="disulfide bond" description="Redox-active" evidence="18">
    <location>
        <begin position="219"/>
        <end position="341"/>
    </location>
</feature>
<keyword evidence="14 18" id="KW-1015">Disulfide bond</keyword>
<keyword evidence="6 18" id="KW-0812">Transmembrane</keyword>
<keyword evidence="11 18" id="KW-0560">Oxidoreductase</keyword>
<evidence type="ECO:0000256" key="6">
    <source>
        <dbReference type="ARBA" id="ARBA00022692"/>
    </source>
</evidence>
<comment type="similarity">
    <text evidence="2 18">Belongs to the thioredoxin family. DsbD subfamily.</text>
</comment>
<feature type="transmembrane region" description="Helical" evidence="18">
    <location>
        <begin position="248"/>
        <end position="268"/>
    </location>
</feature>
<dbReference type="HAMAP" id="MF_00399">
    <property type="entry name" value="DbsD"/>
    <property type="match status" value="1"/>
</dbReference>
<feature type="domain" description="Thioredoxin" evidence="19">
    <location>
        <begin position="470"/>
        <end position="606"/>
    </location>
</feature>
<feature type="transmembrane region" description="Helical" evidence="18">
    <location>
        <begin position="420"/>
        <end position="440"/>
    </location>
</feature>
<gene>
    <name evidence="18" type="primary">dsbD</name>
    <name evidence="20" type="ORF">RM573_15410</name>
</gene>
<evidence type="ECO:0000256" key="15">
    <source>
        <dbReference type="ARBA" id="ARBA00023284"/>
    </source>
</evidence>
<evidence type="ECO:0000313" key="21">
    <source>
        <dbReference type="Proteomes" id="UP001266357"/>
    </source>
</evidence>